<sequence>MLQTMAMSYMTAAISTTYNTYIVFIAMGITAVVCLGVTLFSIQTKWDITGMGAYLCIFSLVVMVFGIVTIFISMYTRSSIMMTIYAGLIALLFSMKNSQMKDILQELVTTTALWR</sequence>
<reference evidence="6" key="1">
    <citation type="submission" date="2021-03" db="EMBL/GenBank/DDBJ databases">
        <authorList>
            <person name="Tran Van P."/>
        </authorList>
    </citation>
    <scope>NUCLEOTIDE SEQUENCE</scope>
</reference>
<comment type="subcellular location">
    <subcellularLocation>
        <location evidence="1">Membrane</location>
        <topology evidence="1">Multi-pass membrane protein</topology>
    </subcellularLocation>
</comment>
<evidence type="ECO:0000256" key="1">
    <source>
        <dbReference type="ARBA" id="ARBA00004141"/>
    </source>
</evidence>
<protein>
    <recommendedName>
        <fullName evidence="8">NADH dehydrogenase subunit 6</fullName>
    </recommendedName>
</protein>
<evidence type="ECO:0000313" key="7">
    <source>
        <dbReference type="Proteomes" id="UP001153148"/>
    </source>
</evidence>
<comment type="similarity">
    <text evidence="5">Belongs to the BI1 family.</text>
</comment>
<evidence type="ECO:0000256" key="4">
    <source>
        <dbReference type="ARBA" id="ARBA00023136"/>
    </source>
</evidence>
<feature type="transmembrane region" description="Helical" evidence="5">
    <location>
        <begin position="52"/>
        <end position="72"/>
    </location>
</feature>
<name>A0ABN7NNJ9_TIMPD</name>
<keyword evidence="2 5" id="KW-0812">Transmembrane</keyword>
<proteinExistence type="inferred from homology"/>
<dbReference type="PANTHER" id="PTHR23291">
    <property type="entry name" value="BAX INHIBITOR-RELATED"/>
    <property type="match status" value="1"/>
</dbReference>
<keyword evidence="3 5" id="KW-1133">Transmembrane helix</keyword>
<accession>A0ABN7NNJ9</accession>
<gene>
    <name evidence="6" type="ORF">TPAB3V08_LOCUS2967</name>
</gene>
<keyword evidence="4 5" id="KW-0472">Membrane</keyword>
<dbReference type="PANTHER" id="PTHR23291:SF127">
    <property type="entry name" value="PROTEIN LIFEGUARD 1-LIKE"/>
    <property type="match status" value="1"/>
</dbReference>
<organism evidence="6 7">
    <name type="scientific">Timema podura</name>
    <name type="common">Walking stick</name>
    <dbReference type="NCBI Taxonomy" id="61482"/>
    <lineage>
        <taxon>Eukaryota</taxon>
        <taxon>Metazoa</taxon>
        <taxon>Ecdysozoa</taxon>
        <taxon>Arthropoda</taxon>
        <taxon>Hexapoda</taxon>
        <taxon>Insecta</taxon>
        <taxon>Pterygota</taxon>
        <taxon>Neoptera</taxon>
        <taxon>Polyneoptera</taxon>
        <taxon>Phasmatodea</taxon>
        <taxon>Timematodea</taxon>
        <taxon>Timematoidea</taxon>
        <taxon>Timematidae</taxon>
        <taxon>Timema</taxon>
    </lineage>
</organism>
<evidence type="ECO:0000256" key="3">
    <source>
        <dbReference type="ARBA" id="ARBA00022989"/>
    </source>
</evidence>
<evidence type="ECO:0000256" key="5">
    <source>
        <dbReference type="RuleBase" id="RU004379"/>
    </source>
</evidence>
<dbReference type="EMBL" id="CAJPIN010003177">
    <property type="protein sequence ID" value="CAG2055969.1"/>
    <property type="molecule type" value="Genomic_DNA"/>
</dbReference>
<comment type="caution">
    <text evidence="6">The sequence shown here is derived from an EMBL/GenBank/DDBJ whole genome shotgun (WGS) entry which is preliminary data.</text>
</comment>
<feature type="transmembrane region" description="Helical" evidence="5">
    <location>
        <begin position="20"/>
        <end position="40"/>
    </location>
</feature>
<dbReference type="Pfam" id="PF01027">
    <property type="entry name" value="Bax1-I"/>
    <property type="match status" value="1"/>
</dbReference>
<evidence type="ECO:0000256" key="2">
    <source>
        <dbReference type="ARBA" id="ARBA00022692"/>
    </source>
</evidence>
<evidence type="ECO:0008006" key="8">
    <source>
        <dbReference type="Google" id="ProtNLM"/>
    </source>
</evidence>
<dbReference type="InterPro" id="IPR006214">
    <property type="entry name" value="Bax_inhibitor_1-related"/>
</dbReference>
<dbReference type="Proteomes" id="UP001153148">
    <property type="component" value="Unassembled WGS sequence"/>
</dbReference>
<keyword evidence="7" id="KW-1185">Reference proteome</keyword>
<evidence type="ECO:0000313" key="6">
    <source>
        <dbReference type="EMBL" id="CAG2055969.1"/>
    </source>
</evidence>
<comment type="caution">
    <text evidence="5">Lacks conserved residue(s) required for the propagation of feature annotation.</text>
</comment>